<name>F9U7D0_9GAMM</name>
<organism evidence="1 2">
    <name type="scientific">Thiocapsa marina 5811</name>
    <dbReference type="NCBI Taxonomy" id="768671"/>
    <lineage>
        <taxon>Bacteria</taxon>
        <taxon>Pseudomonadati</taxon>
        <taxon>Pseudomonadota</taxon>
        <taxon>Gammaproteobacteria</taxon>
        <taxon>Chromatiales</taxon>
        <taxon>Chromatiaceae</taxon>
        <taxon>Thiocapsa</taxon>
    </lineage>
</organism>
<sequence>MVGNEIYDSSLTGLTRHCEERSRQRGFTNSDIALVCLYGTPVADGYLVTREDLPEMLESSIGRPRAERLLGAVVIEQTGKLVTIFRSNKTWRRQATGRDKGGRRNLKAYWNDLKRNAA</sequence>
<dbReference type="EMBL" id="AFWV01000002">
    <property type="protein sequence ID" value="EGV20156.1"/>
    <property type="molecule type" value="Genomic_DNA"/>
</dbReference>
<gene>
    <name evidence="1" type="ORF">ThimaDRAFT_0832</name>
</gene>
<dbReference type="AlphaFoldDB" id="F9U7D0"/>
<accession>F9U7D0</accession>
<evidence type="ECO:0008006" key="3">
    <source>
        <dbReference type="Google" id="ProtNLM"/>
    </source>
</evidence>
<dbReference type="Proteomes" id="UP000005459">
    <property type="component" value="Unassembled WGS sequence"/>
</dbReference>
<evidence type="ECO:0000313" key="1">
    <source>
        <dbReference type="EMBL" id="EGV20156.1"/>
    </source>
</evidence>
<keyword evidence="2" id="KW-1185">Reference proteome</keyword>
<evidence type="ECO:0000313" key="2">
    <source>
        <dbReference type="Proteomes" id="UP000005459"/>
    </source>
</evidence>
<protein>
    <recommendedName>
        <fullName evidence="3">DUF4258 domain-containing protein</fullName>
    </recommendedName>
</protein>
<proteinExistence type="predicted"/>
<reference evidence="1 2" key="1">
    <citation type="submission" date="2011-06" db="EMBL/GenBank/DDBJ databases">
        <title>The draft genome of Thiocapsa marina 5811.</title>
        <authorList>
            <consortium name="US DOE Joint Genome Institute (JGI-PGF)"/>
            <person name="Lucas S."/>
            <person name="Han J."/>
            <person name="Cheng J.-F."/>
            <person name="Goodwin L."/>
            <person name="Pitluck S."/>
            <person name="Peters L."/>
            <person name="Land M.L."/>
            <person name="Hauser L."/>
            <person name="Vogl K."/>
            <person name="Liu Z."/>
            <person name="Imhoff J."/>
            <person name="Thiel V."/>
            <person name="Frigaard N.-U."/>
            <person name="Bryant D."/>
            <person name="Woyke T.J."/>
        </authorList>
    </citation>
    <scope>NUCLEOTIDE SEQUENCE [LARGE SCALE GENOMIC DNA]</scope>
    <source>
        <strain evidence="1 2">5811</strain>
    </source>
</reference>